<dbReference type="PANTHER" id="PTHR21600:SF87">
    <property type="entry name" value="RNA PSEUDOURIDYLATE SYNTHASE DOMAIN-CONTAINING PROTEIN 1"/>
    <property type="match status" value="1"/>
</dbReference>
<evidence type="ECO:0000313" key="7">
    <source>
        <dbReference type="Proteomes" id="UP000070467"/>
    </source>
</evidence>
<organism evidence="6 7">
    <name type="scientific">Gemelliphila asaccharolytica</name>
    <dbReference type="NCBI Taxonomy" id="502393"/>
    <lineage>
        <taxon>Bacteria</taxon>
        <taxon>Bacillati</taxon>
        <taxon>Bacillota</taxon>
        <taxon>Bacilli</taxon>
        <taxon>Bacillales</taxon>
        <taxon>Gemellaceae</taxon>
        <taxon>Gemelliphila</taxon>
    </lineage>
</organism>
<dbReference type="EMBL" id="LSDB01000006">
    <property type="protein sequence ID" value="KXB58761.1"/>
    <property type="molecule type" value="Genomic_DNA"/>
</dbReference>
<keyword evidence="7" id="KW-1185">Reference proteome</keyword>
<dbReference type="InterPro" id="IPR006145">
    <property type="entry name" value="PsdUridine_synth_RsuA/RluA"/>
</dbReference>
<accession>A0ABR5TN27</accession>
<dbReference type="CDD" id="cd02869">
    <property type="entry name" value="PseudoU_synth_RluA_like"/>
    <property type="match status" value="1"/>
</dbReference>
<dbReference type="PROSITE" id="PS01129">
    <property type="entry name" value="PSI_RLU"/>
    <property type="match status" value="1"/>
</dbReference>
<feature type="domain" description="Pseudouridine synthase RsuA/RluA-like" evidence="5">
    <location>
        <begin position="85"/>
        <end position="230"/>
    </location>
</feature>
<reference evidence="6 7" key="1">
    <citation type="submission" date="2016-01" db="EMBL/GenBank/DDBJ databases">
        <authorList>
            <person name="Mitreva M."/>
            <person name="Pepin K.H."/>
            <person name="Mihindukulasuriya K.A."/>
            <person name="Fulton R."/>
            <person name="Fronick C."/>
            <person name="O'Laughlin M."/>
            <person name="Miner T."/>
            <person name="Herter B."/>
            <person name="Rosa B.A."/>
            <person name="Cordes M."/>
            <person name="Tomlinson C."/>
            <person name="Wollam A."/>
            <person name="Palsikar V.B."/>
            <person name="Mardis E.R."/>
            <person name="Wilson R.K."/>
        </authorList>
    </citation>
    <scope>NUCLEOTIDE SEQUENCE [LARGE SCALE GENOMIC DNA]</scope>
    <source>
        <strain evidence="6 7">KA00071</strain>
    </source>
</reference>
<dbReference type="SUPFAM" id="SSF55120">
    <property type="entry name" value="Pseudouridine synthase"/>
    <property type="match status" value="1"/>
</dbReference>
<proteinExistence type="inferred from homology"/>
<evidence type="ECO:0000259" key="5">
    <source>
        <dbReference type="Pfam" id="PF00849"/>
    </source>
</evidence>
<dbReference type="RefSeq" id="WP_066128934.1">
    <property type="nucleotide sequence ID" value="NZ_KQ959859.1"/>
</dbReference>
<evidence type="ECO:0000256" key="4">
    <source>
        <dbReference type="ARBA" id="ARBA00033164"/>
    </source>
</evidence>
<dbReference type="Proteomes" id="UP000070467">
    <property type="component" value="Unassembled WGS sequence"/>
</dbReference>
<dbReference type="InterPro" id="IPR006224">
    <property type="entry name" value="PsdUridine_synth_RluA-like_CS"/>
</dbReference>
<dbReference type="Pfam" id="PF00849">
    <property type="entry name" value="PseudoU_synth_2"/>
    <property type="match status" value="1"/>
</dbReference>
<sequence length="283" mass="33342">MKLTIDNNYQNIKEFLEKFFLISKKNLHILNMDKKSIILNDKYTSIYSKIKKGDILQINCNFQNSNYLINENCNHNIKIEYEDKYLLIVSKPQSMKTHPNDIKNENDTLINFIIKPYQYLEPIHRLDVDTCGLVIFAKNPLVKTKLDYMLKEKLIKRYYTAITNKFIPPQKIVTNLGRDRNEKNKIAVVKKGKKAVTNIISCENLYDNFFQLKISLETGRTHQIRVHLSHIGASIIGDKLYSKDFYKYKNMKLGAFKVEFFHPISNNKIVIHSHFKKTFINKI</sequence>
<evidence type="ECO:0000313" key="6">
    <source>
        <dbReference type="EMBL" id="KXB58761.1"/>
    </source>
</evidence>
<evidence type="ECO:0000256" key="2">
    <source>
        <dbReference type="ARBA" id="ARBA00010876"/>
    </source>
</evidence>
<evidence type="ECO:0000256" key="3">
    <source>
        <dbReference type="ARBA" id="ARBA00031870"/>
    </source>
</evidence>
<dbReference type="Gene3D" id="3.30.2350.10">
    <property type="entry name" value="Pseudouridine synthase"/>
    <property type="match status" value="1"/>
</dbReference>
<comment type="caution">
    <text evidence="6">The sequence shown here is derived from an EMBL/GenBank/DDBJ whole genome shotgun (WGS) entry which is preliminary data.</text>
</comment>
<comment type="similarity">
    <text evidence="2">Belongs to the pseudouridine synthase RluA family.</text>
</comment>
<evidence type="ECO:0000256" key="1">
    <source>
        <dbReference type="ARBA" id="ARBA00000073"/>
    </source>
</evidence>
<gene>
    <name evidence="6" type="ORF">HMPREF1871_00251</name>
</gene>
<comment type="catalytic activity">
    <reaction evidence="1">
        <text>a uridine in RNA = a pseudouridine in RNA</text>
        <dbReference type="Rhea" id="RHEA:48348"/>
        <dbReference type="Rhea" id="RHEA-COMP:12068"/>
        <dbReference type="Rhea" id="RHEA-COMP:12069"/>
        <dbReference type="ChEBI" id="CHEBI:65314"/>
        <dbReference type="ChEBI" id="CHEBI:65315"/>
    </reaction>
</comment>
<dbReference type="InterPro" id="IPR020103">
    <property type="entry name" value="PsdUridine_synth_cat_dom_sf"/>
</dbReference>
<name>A0ABR5TN27_9BACL</name>
<dbReference type="PANTHER" id="PTHR21600">
    <property type="entry name" value="MITOCHONDRIAL RNA PSEUDOURIDINE SYNTHASE"/>
    <property type="match status" value="1"/>
</dbReference>
<protein>
    <recommendedName>
        <fullName evidence="3">RNA pseudouridylate synthase</fullName>
    </recommendedName>
    <alternativeName>
        <fullName evidence="4">RNA-uridine isomerase</fullName>
    </alternativeName>
</protein>
<dbReference type="InterPro" id="IPR050188">
    <property type="entry name" value="RluA_PseudoU_synthase"/>
</dbReference>